<evidence type="ECO:0000256" key="10">
    <source>
        <dbReference type="ARBA" id="ARBA00023002"/>
    </source>
</evidence>
<evidence type="ECO:0000256" key="1">
    <source>
        <dbReference type="ARBA" id="ARBA00001971"/>
    </source>
</evidence>
<dbReference type="Pfam" id="PF00067">
    <property type="entry name" value="p450"/>
    <property type="match status" value="1"/>
</dbReference>
<sequence length="506" mass="57234">MLTTLALLALVALLGYAFLTWNYGYWRKRKVPGPKPALLTGNYPNLFTTKQHAVCDLNEIYNKYKQQYDAVGIYMSRMPQLLIVNPELAHRVFVSSFKNFHDNEMATMVDEKSDFLFANNMFTMTGEAWKERRAEITPGLTISRIKTAYPVTLQVCKKMNEFIRKQIRMAPKDGVDGKELSLCFTSEMVTDCVLGLSAQSFTDRPTPVMAKIKALFDQPLYISLSFAVMALIPSLRRVKKWRFIPKDVERFFVDFMGAAIETRNGQVAAGQLSSRVDFLDYIQQLAKKKNLSTRQVTACSMTFLLDGFETTATILAHTLLLLGRDAKVQQRLRDELKEHLNDEGFIDFDKLLELPYLNACVHECIRLFPPLAFANKVCTESIELPNKNGPNITVEKGTIVVVPHSCYMLDEDIFPNAKEFQPERFVDPSAIKAYRDQGAFMGFGDGPRICVGMRFALAQIKAALVELIVNFDVSVNPKTRKDNMFQPAGLVTTLNGGIWLDFAARS</sequence>
<evidence type="ECO:0000256" key="15">
    <source>
        <dbReference type="RuleBase" id="RU000461"/>
    </source>
</evidence>
<evidence type="ECO:0008006" key="18">
    <source>
        <dbReference type="Google" id="ProtNLM"/>
    </source>
</evidence>
<evidence type="ECO:0000256" key="7">
    <source>
        <dbReference type="ARBA" id="ARBA00022723"/>
    </source>
</evidence>
<dbReference type="GO" id="GO:0005506">
    <property type="term" value="F:iron ion binding"/>
    <property type="evidence" value="ECO:0007669"/>
    <property type="project" value="InterPro"/>
</dbReference>
<dbReference type="InterPro" id="IPR050476">
    <property type="entry name" value="Insect_CytP450_Detox"/>
</dbReference>
<dbReference type="InterPro" id="IPR017972">
    <property type="entry name" value="Cyt_P450_CS"/>
</dbReference>
<dbReference type="EMBL" id="LSRL02000098">
    <property type="protein sequence ID" value="TDG44631.1"/>
    <property type="molecule type" value="Genomic_DNA"/>
</dbReference>
<keyword evidence="6 14" id="KW-0349">Heme</keyword>
<dbReference type="SUPFAM" id="SSF48264">
    <property type="entry name" value="Cytochrome P450"/>
    <property type="match status" value="1"/>
</dbReference>
<proteinExistence type="inferred from homology"/>
<dbReference type="PRINTS" id="PR00463">
    <property type="entry name" value="EP450I"/>
</dbReference>
<keyword evidence="12 15" id="KW-0503">Monooxygenase</keyword>
<comment type="subcellular location">
    <subcellularLocation>
        <location evidence="4">Endoplasmic reticulum membrane</location>
        <topology evidence="4">Peripheral membrane protein</topology>
    </subcellularLocation>
    <subcellularLocation>
        <location evidence="3">Microsome membrane</location>
        <topology evidence="3">Peripheral membrane protein</topology>
    </subcellularLocation>
</comment>
<dbReference type="GO" id="GO:0016705">
    <property type="term" value="F:oxidoreductase activity, acting on paired donors, with incorporation or reduction of molecular oxygen"/>
    <property type="evidence" value="ECO:0007669"/>
    <property type="project" value="InterPro"/>
</dbReference>
<evidence type="ECO:0000256" key="5">
    <source>
        <dbReference type="ARBA" id="ARBA00010617"/>
    </source>
</evidence>
<keyword evidence="13" id="KW-0472">Membrane</keyword>
<dbReference type="KEGG" id="dnv:108649153"/>
<evidence type="ECO:0000256" key="4">
    <source>
        <dbReference type="ARBA" id="ARBA00004406"/>
    </source>
</evidence>
<keyword evidence="9" id="KW-0492">Microsome</keyword>
<evidence type="ECO:0000256" key="9">
    <source>
        <dbReference type="ARBA" id="ARBA00022848"/>
    </source>
</evidence>
<organism evidence="16 17">
    <name type="scientific">Drosophila navojoa</name>
    <name type="common">Fruit fly</name>
    <dbReference type="NCBI Taxonomy" id="7232"/>
    <lineage>
        <taxon>Eukaryota</taxon>
        <taxon>Metazoa</taxon>
        <taxon>Ecdysozoa</taxon>
        <taxon>Arthropoda</taxon>
        <taxon>Hexapoda</taxon>
        <taxon>Insecta</taxon>
        <taxon>Pterygota</taxon>
        <taxon>Neoptera</taxon>
        <taxon>Endopterygota</taxon>
        <taxon>Diptera</taxon>
        <taxon>Brachycera</taxon>
        <taxon>Muscomorpha</taxon>
        <taxon>Ephydroidea</taxon>
        <taxon>Drosophilidae</taxon>
        <taxon>Drosophila</taxon>
    </lineage>
</organism>
<dbReference type="InterPro" id="IPR036396">
    <property type="entry name" value="Cyt_P450_sf"/>
</dbReference>
<dbReference type="GO" id="GO:0020037">
    <property type="term" value="F:heme binding"/>
    <property type="evidence" value="ECO:0007669"/>
    <property type="project" value="InterPro"/>
</dbReference>
<dbReference type="OMA" id="CKKMNEF"/>
<keyword evidence="10 15" id="KW-0560">Oxidoreductase</keyword>
<keyword evidence="7 14" id="KW-0479">Metal-binding</keyword>
<feature type="binding site" description="axial binding residue" evidence="14">
    <location>
        <position position="450"/>
    </location>
    <ligand>
        <name>heme</name>
        <dbReference type="ChEBI" id="CHEBI:30413"/>
    </ligand>
    <ligandPart>
        <name>Fe</name>
        <dbReference type="ChEBI" id="CHEBI:18248"/>
    </ligandPart>
</feature>
<evidence type="ECO:0000313" key="17">
    <source>
        <dbReference type="Proteomes" id="UP000295192"/>
    </source>
</evidence>
<gene>
    <name evidence="16" type="ORF">AWZ03_008952</name>
</gene>
<dbReference type="PRINTS" id="PR00385">
    <property type="entry name" value="P450"/>
</dbReference>
<evidence type="ECO:0000313" key="16">
    <source>
        <dbReference type="EMBL" id="TDG44631.1"/>
    </source>
</evidence>
<evidence type="ECO:0000256" key="8">
    <source>
        <dbReference type="ARBA" id="ARBA00022824"/>
    </source>
</evidence>
<comment type="similarity">
    <text evidence="5 15">Belongs to the cytochrome P450 family.</text>
</comment>
<dbReference type="PANTHER" id="PTHR24292:SF84">
    <property type="entry name" value="CYTOCHROME P450 28A5-RELATED"/>
    <property type="match status" value="1"/>
</dbReference>
<dbReference type="Proteomes" id="UP000295192">
    <property type="component" value="Unassembled WGS sequence"/>
</dbReference>
<evidence type="ECO:0000256" key="2">
    <source>
        <dbReference type="ARBA" id="ARBA00003690"/>
    </source>
</evidence>
<reference evidence="16 17" key="1">
    <citation type="journal article" date="2019" name="J. Hered.">
        <title>An Improved Genome Assembly for Drosophila navojoa, the Basal Species in the mojavensis Cluster.</title>
        <authorList>
            <person name="Vanderlinde T."/>
            <person name="Dupim E.G."/>
            <person name="Nazario-Yepiz N.O."/>
            <person name="Carvalho A.B."/>
        </authorList>
    </citation>
    <scope>NUCLEOTIDE SEQUENCE [LARGE SCALE GENOMIC DNA]</scope>
    <source>
        <strain evidence="16">Navoj_Jal97</strain>
        <tissue evidence="16">Whole organism</tissue>
    </source>
</reference>
<comment type="caution">
    <text evidence="16">The sequence shown here is derived from an EMBL/GenBank/DDBJ whole genome shotgun (WGS) entry which is preliminary data.</text>
</comment>
<accession>A0A484B9Z0</accession>
<keyword evidence="11 14" id="KW-0408">Iron</keyword>
<dbReference type="PROSITE" id="PS00086">
    <property type="entry name" value="CYTOCHROME_P450"/>
    <property type="match status" value="1"/>
</dbReference>
<evidence type="ECO:0000256" key="13">
    <source>
        <dbReference type="ARBA" id="ARBA00023136"/>
    </source>
</evidence>
<evidence type="ECO:0000256" key="6">
    <source>
        <dbReference type="ARBA" id="ARBA00022617"/>
    </source>
</evidence>
<comment type="function">
    <text evidence="2">May be involved in the metabolism of insect hormones and in the breakdown of synthetic insecticides.</text>
</comment>
<protein>
    <recommendedName>
        <fullName evidence="18">Cytochrome P450</fullName>
    </recommendedName>
</protein>
<evidence type="ECO:0000256" key="11">
    <source>
        <dbReference type="ARBA" id="ARBA00023004"/>
    </source>
</evidence>
<dbReference type="STRING" id="7232.A0A484B9Z0"/>
<name>A0A484B9Z0_DRONA</name>
<dbReference type="CDD" id="cd11056">
    <property type="entry name" value="CYP6-like"/>
    <property type="match status" value="1"/>
</dbReference>
<comment type="cofactor">
    <cofactor evidence="1 14">
        <name>heme</name>
        <dbReference type="ChEBI" id="CHEBI:30413"/>
    </cofactor>
</comment>
<dbReference type="OrthoDB" id="2789670at2759"/>
<dbReference type="PANTHER" id="PTHR24292">
    <property type="entry name" value="CYTOCHROME P450"/>
    <property type="match status" value="1"/>
</dbReference>
<dbReference type="InterPro" id="IPR002401">
    <property type="entry name" value="Cyt_P450_E_grp-I"/>
</dbReference>
<evidence type="ECO:0000256" key="3">
    <source>
        <dbReference type="ARBA" id="ARBA00004174"/>
    </source>
</evidence>
<dbReference type="GO" id="GO:0005789">
    <property type="term" value="C:endoplasmic reticulum membrane"/>
    <property type="evidence" value="ECO:0007669"/>
    <property type="project" value="UniProtKB-SubCell"/>
</dbReference>
<evidence type="ECO:0000256" key="14">
    <source>
        <dbReference type="PIRSR" id="PIRSR602401-1"/>
    </source>
</evidence>
<dbReference type="AlphaFoldDB" id="A0A484B9Z0"/>
<dbReference type="Gene3D" id="1.10.630.10">
    <property type="entry name" value="Cytochrome P450"/>
    <property type="match status" value="1"/>
</dbReference>
<keyword evidence="17" id="KW-1185">Reference proteome</keyword>
<evidence type="ECO:0000256" key="12">
    <source>
        <dbReference type="ARBA" id="ARBA00023033"/>
    </source>
</evidence>
<dbReference type="GO" id="GO:0004497">
    <property type="term" value="F:monooxygenase activity"/>
    <property type="evidence" value="ECO:0007669"/>
    <property type="project" value="UniProtKB-KW"/>
</dbReference>
<keyword evidence="8" id="KW-0256">Endoplasmic reticulum</keyword>
<dbReference type="InterPro" id="IPR001128">
    <property type="entry name" value="Cyt_P450"/>
</dbReference>